<organism evidence="2 3">
    <name type="scientific">Cannabis sativa</name>
    <name type="common">Hemp</name>
    <name type="synonym">Marijuana</name>
    <dbReference type="NCBI Taxonomy" id="3483"/>
    <lineage>
        <taxon>Eukaryota</taxon>
        <taxon>Viridiplantae</taxon>
        <taxon>Streptophyta</taxon>
        <taxon>Embryophyta</taxon>
        <taxon>Tracheophyta</taxon>
        <taxon>Spermatophyta</taxon>
        <taxon>Magnoliopsida</taxon>
        <taxon>eudicotyledons</taxon>
        <taxon>Gunneridae</taxon>
        <taxon>Pentapetalae</taxon>
        <taxon>rosids</taxon>
        <taxon>fabids</taxon>
        <taxon>Rosales</taxon>
        <taxon>Cannabaceae</taxon>
        <taxon>Cannabis</taxon>
    </lineage>
</organism>
<keyword evidence="3" id="KW-1185">Reference proteome</keyword>
<evidence type="ECO:0000256" key="1">
    <source>
        <dbReference type="SAM" id="MobiDB-lite"/>
    </source>
</evidence>
<name>A0A803PHH9_CANSA</name>
<sequence length="88" mass="10261">EKRHSKVEKKLQKRSKKVYRLRMLEERYPRRDSEKQCGYCVEWDICPKSGHLKGEIRMLGIVKSSVRSRSPLRSRNTSLDTPCSVGPG</sequence>
<accession>A0A803PHH9</accession>
<dbReference type="EnsemblPlants" id="evm.model.04.454">
    <property type="protein sequence ID" value="cds.evm.model.04.454"/>
    <property type="gene ID" value="evm.TU.04.454"/>
</dbReference>
<feature type="region of interest" description="Disordered" evidence="1">
    <location>
        <begin position="67"/>
        <end position="88"/>
    </location>
</feature>
<dbReference type="AlphaFoldDB" id="A0A803PHH9"/>
<proteinExistence type="predicted"/>
<evidence type="ECO:0000313" key="2">
    <source>
        <dbReference type="EnsemblPlants" id="cds.evm.model.04.454"/>
    </source>
</evidence>
<reference evidence="2" key="1">
    <citation type="submission" date="2018-11" db="EMBL/GenBank/DDBJ databases">
        <authorList>
            <person name="Grassa J C."/>
        </authorList>
    </citation>
    <scope>NUCLEOTIDE SEQUENCE [LARGE SCALE GENOMIC DNA]</scope>
</reference>
<evidence type="ECO:0000313" key="3">
    <source>
        <dbReference type="Proteomes" id="UP000596661"/>
    </source>
</evidence>
<dbReference type="Gramene" id="evm.model.04.454">
    <property type="protein sequence ID" value="cds.evm.model.04.454"/>
    <property type="gene ID" value="evm.TU.04.454"/>
</dbReference>
<reference evidence="2" key="2">
    <citation type="submission" date="2021-03" db="UniProtKB">
        <authorList>
            <consortium name="EnsemblPlants"/>
        </authorList>
    </citation>
    <scope>IDENTIFICATION</scope>
</reference>
<dbReference type="EMBL" id="UZAU01000359">
    <property type="status" value="NOT_ANNOTATED_CDS"/>
    <property type="molecule type" value="Genomic_DNA"/>
</dbReference>
<dbReference type="Proteomes" id="UP000596661">
    <property type="component" value="Chromosome 4"/>
</dbReference>
<protein>
    <submittedName>
        <fullName evidence="2">Uncharacterized protein</fullName>
    </submittedName>
</protein>